<evidence type="ECO:0000259" key="4">
    <source>
        <dbReference type="Pfam" id="PF02668"/>
    </source>
</evidence>
<gene>
    <name evidence="5" type="ORF">Q5H94_04530</name>
</gene>
<name>A0ABT8ZX26_9SPHN</name>
<comment type="cofactor">
    <cofactor evidence="1">
        <name>Fe(2+)</name>
        <dbReference type="ChEBI" id="CHEBI:29033"/>
    </cofactor>
</comment>
<accession>A0ABT8ZX26</accession>
<dbReference type="InterPro" id="IPR050411">
    <property type="entry name" value="AlphaKG_dependent_hydroxylases"/>
</dbReference>
<dbReference type="SUPFAM" id="SSF51197">
    <property type="entry name" value="Clavaminate synthase-like"/>
    <property type="match status" value="1"/>
</dbReference>
<comment type="caution">
    <text evidence="5">The sequence shown here is derived from an EMBL/GenBank/DDBJ whole genome shotgun (WGS) entry which is preliminary data.</text>
</comment>
<keyword evidence="6" id="KW-1185">Reference proteome</keyword>
<dbReference type="InterPro" id="IPR042098">
    <property type="entry name" value="TauD-like_sf"/>
</dbReference>
<feature type="domain" description="TauD/TfdA-like" evidence="4">
    <location>
        <begin position="29"/>
        <end position="285"/>
    </location>
</feature>
<keyword evidence="5" id="KW-0223">Dioxygenase</keyword>
<dbReference type="EMBL" id="JAUQSZ010000002">
    <property type="protein sequence ID" value="MDO7841580.1"/>
    <property type="molecule type" value="Genomic_DNA"/>
</dbReference>
<evidence type="ECO:0000256" key="3">
    <source>
        <dbReference type="ARBA" id="ARBA00023194"/>
    </source>
</evidence>
<dbReference type="RefSeq" id="WP_304560024.1">
    <property type="nucleotide sequence ID" value="NZ_JAUQSZ010000002.1"/>
</dbReference>
<evidence type="ECO:0000256" key="1">
    <source>
        <dbReference type="ARBA" id="ARBA00001954"/>
    </source>
</evidence>
<dbReference type="GO" id="GO:0051213">
    <property type="term" value="F:dioxygenase activity"/>
    <property type="evidence" value="ECO:0007669"/>
    <property type="project" value="UniProtKB-KW"/>
</dbReference>
<protein>
    <submittedName>
        <fullName evidence="5">TauD/TfdA family dioxygenase</fullName>
        <ecNumber evidence="5">1.14.11.-</ecNumber>
    </submittedName>
</protein>
<sequence>MPHVHLPAPRQPHVIVVADGEGSVLDLDPALVVDLYKTHGAILFRGFGLDVAAFRDFARQFCTTSVVNESPGREAVDGPANVFTVDPGVRAFSLHPELSREPWKPDVAFFGCLVAPRAGGQTTLCDGVALVRALPPGLYQALAHRRLLYIKQTWPSLLRYWLGTETPSDAQLASPPPGCPYEFRRFPDGEIVRYFTRPALHKPMFIDAPAFGNFLLFARFNHGRNDHPVMDDGNPMPEAWLHAIRDTGAALEVPVGWQAGDLLMLDNTRFMHGRTEITDPSERRILTYFGYLGFAVPDSEEPHDAIWRRENFEPPLRPDHPRYVETA</sequence>
<dbReference type="EC" id="1.14.11.-" evidence="5"/>
<organism evidence="5 6">
    <name type="scientific">Sphingomonas immobilis</name>
    <dbReference type="NCBI Taxonomy" id="3063997"/>
    <lineage>
        <taxon>Bacteria</taxon>
        <taxon>Pseudomonadati</taxon>
        <taxon>Pseudomonadota</taxon>
        <taxon>Alphaproteobacteria</taxon>
        <taxon>Sphingomonadales</taxon>
        <taxon>Sphingomonadaceae</taxon>
        <taxon>Sphingomonas</taxon>
    </lineage>
</organism>
<dbReference type="Gene3D" id="3.60.130.10">
    <property type="entry name" value="Clavaminate synthase-like"/>
    <property type="match status" value="1"/>
</dbReference>
<dbReference type="Proteomes" id="UP001176468">
    <property type="component" value="Unassembled WGS sequence"/>
</dbReference>
<reference evidence="5" key="1">
    <citation type="submission" date="2023-07" db="EMBL/GenBank/DDBJ databases">
        <authorList>
            <person name="Kim M.K."/>
        </authorList>
    </citation>
    <scope>NUCLEOTIDE SEQUENCE</scope>
    <source>
        <strain evidence="5">CA1-15</strain>
    </source>
</reference>
<evidence type="ECO:0000256" key="2">
    <source>
        <dbReference type="ARBA" id="ARBA00023002"/>
    </source>
</evidence>
<dbReference type="Pfam" id="PF02668">
    <property type="entry name" value="TauD"/>
    <property type="match status" value="1"/>
</dbReference>
<dbReference type="InterPro" id="IPR003819">
    <property type="entry name" value="TauD/TfdA-like"/>
</dbReference>
<proteinExistence type="predicted"/>
<dbReference type="PANTHER" id="PTHR10696:SF56">
    <property type="entry name" value="TAUD_TFDA-LIKE DOMAIN-CONTAINING PROTEIN"/>
    <property type="match status" value="1"/>
</dbReference>
<evidence type="ECO:0000313" key="5">
    <source>
        <dbReference type="EMBL" id="MDO7841580.1"/>
    </source>
</evidence>
<dbReference type="PANTHER" id="PTHR10696">
    <property type="entry name" value="GAMMA-BUTYROBETAINE HYDROXYLASE-RELATED"/>
    <property type="match status" value="1"/>
</dbReference>
<evidence type="ECO:0000313" key="6">
    <source>
        <dbReference type="Proteomes" id="UP001176468"/>
    </source>
</evidence>
<keyword evidence="3" id="KW-0045">Antibiotic biosynthesis</keyword>
<keyword evidence="2 5" id="KW-0560">Oxidoreductase</keyword>